<dbReference type="InterPro" id="IPR002347">
    <property type="entry name" value="SDR_fam"/>
</dbReference>
<dbReference type="PANTHER" id="PTHR42879">
    <property type="entry name" value="3-OXOACYL-(ACYL-CARRIER-PROTEIN) REDUCTASE"/>
    <property type="match status" value="1"/>
</dbReference>
<keyword evidence="5" id="KW-1185">Reference proteome</keyword>
<dbReference type="PROSITE" id="PS00061">
    <property type="entry name" value="ADH_SHORT"/>
    <property type="match status" value="1"/>
</dbReference>
<sequence length="246" mass="25662">MEFKDQTVVVTGGTRGIGRAIALAFARNGARVFAAYLNNDAAARATWEEAESLAGSLVAIKADVGTAEGARAIMDAAAKETGHIDVLVNNAGILRDGLLVTMAEQDWEEVMRTNLNSLFHCGKWGARKMLGQQRGAIVTVSSVSALMGTAGQTTYSASKGAAISFTKSLARELGPLGIRVNAVVAGLIRTDMTAHLEGEALQRIVRTTSLGRSGTPQEVAEAVLFLASARASYITGQSLVVDGGIV</sequence>
<proteinExistence type="inferred from homology"/>
<dbReference type="Proteomes" id="UP000006732">
    <property type="component" value="Chromosome"/>
</dbReference>
<comment type="similarity">
    <text evidence="1">Belongs to the short-chain dehydrogenases/reductases (SDR) family.</text>
</comment>
<dbReference type="InterPro" id="IPR036291">
    <property type="entry name" value="NAD(P)-bd_dom_sf"/>
</dbReference>
<dbReference type="EMBL" id="CP000482">
    <property type="protein sequence ID" value="ABK99133.1"/>
    <property type="molecule type" value="Genomic_DNA"/>
</dbReference>
<dbReference type="STRING" id="338966.Ppro_1518"/>
<dbReference type="NCBIfam" id="NF005559">
    <property type="entry name" value="PRK07231.1"/>
    <property type="match status" value="1"/>
</dbReference>
<gene>
    <name evidence="4" type="ordered locus">Ppro_1518</name>
</gene>
<dbReference type="HOGENOM" id="CLU_010194_1_3_7"/>
<protein>
    <submittedName>
        <fullName evidence="4">Short-chain dehydrogenase/reductase SDR</fullName>
    </submittedName>
</protein>
<dbReference type="GO" id="GO:0032787">
    <property type="term" value="P:monocarboxylic acid metabolic process"/>
    <property type="evidence" value="ECO:0007669"/>
    <property type="project" value="UniProtKB-ARBA"/>
</dbReference>
<dbReference type="PANTHER" id="PTHR42879:SF2">
    <property type="entry name" value="3-OXOACYL-[ACYL-CARRIER-PROTEIN] REDUCTASE FABG"/>
    <property type="match status" value="1"/>
</dbReference>
<evidence type="ECO:0000313" key="4">
    <source>
        <dbReference type="EMBL" id="ABK99133.1"/>
    </source>
</evidence>
<dbReference type="KEGG" id="ppd:Ppro_1518"/>
<accession>A1AP63</accession>
<dbReference type="OrthoDB" id="5363038at2"/>
<name>A1AP63_PELPD</name>
<feature type="domain" description="Ketoreductase" evidence="3">
    <location>
        <begin position="6"/>
        <end position="191"/>
    </location>
</feature>
<evidence type="ECO:0000259" key="3">
    <source>
        <dbReference type="SMART" id="SM00822"/>
    </source>
</evidence>
<dbReference type="RefSeq" id="WP_011735423.1">
    <property type="nucleotide sequence ID" value="NC_008609.1"/>
</dbReference>
<evidence type="ECO:0000313" key="5">
    <source>
        <dbReference type="Proteomes" id="UP000006732"/>
    </source>
</evidence>
<dbReference type="InterPro" id="IPR020904">
    <property type="entry name" value="Sc_DH/Rdtase_CS"/>
</dbReference>
<dbReference type="PRINTS" id="PR00080">
    <property type="entry name" value="SDRFAMILY"/>
</dbReference>
<dbReference type="PRINTS" id="PR00081">
    <property type="entry name" value="GDHRDH"/>
</dbReference>
<reference evidence="4 5" key="1">
    <citation type="submission" date="2006-10" db="EMBL/GenBank/DDBJ databases">
        <title>Complete sequence of chromosome of Pelobacter propionicus DSM 2379.</title>
        <authorList>
            <consortium name="US DOE Joint Genome Institute"/>
            <person name="Copeland A."/>
            <person name="Lucas S."/>
            <person name="Lapidus A."/>
            <person name="Barry K."/>
            <person name="Detter J.C."/>
            <person name="Glavina del Rio T."/>
            <person name="Hammon N."/>
            <person name="Israni S."/>
            <person name="Dalin E."/>
            <person name="Tice H."/>
            <person name="Pitluck S."/>
            <person name="Saunders E."/>
            <person name="Brettin T."/>
            <person name="Bruce D."/>
            <person name="Han C."/>
            <person name="Tapia R."/>
            <person name="Schmutz J."/>
            <person name="Larimer F."/>
            <person name="Land M."/>
            <person name="Hauser L."/>
            <person name="Kyrpides N."/>
            <person name="Kim E."/>
            <person name="Lovley D."/>
            <person name="Richardson P."/>
        </authorList>
    </citation>
    <scope>NUCLEOTIDE SEQUENCE [LARGE SCALE GENOMIC DNA]</scope>
    <source>
        <strain evidence="5">DSM 2379 / NBRC 103807 / OttBd1</strain>
    </source>
</reference>
<dbReference type="eggNOG" id="COG1028">
    <property type="taxonomic scope" value="Bacteria"/>
</dbReference>
<dbReference type="Pfam" id="PF13561">
    <property type="entry name" value="adh_short_C2"/>
    <property type="match status" value="1"/>
</dbReference>
<evidence type="ECO:0000256" key="2">
    <source>
        <dbReference type="ARBA" id="ARBA00023002"/>
    </source>
</evidence>
<dbReference type="SUPFAM" id="SSF51735">
    <property type="entry name" value="NAD(P)-binding Rossmann-fold domains"/>
    <property type="match status" value="1"/>
</dbReference>
<dbReference type="GO" id="GO:0016491">
    <property type="term" value="F:oxidoreductase activity"/>
    <property type="evidence" value="ECO:0007669"/>
    <property type="project" value="UniProtKB-KW"/>
</dbReference>
<evidence type="ECO:0000256" key="1">
    <source>
        <dbReference type="ARBA" id="ARBA00006484"/>
    </source>
</evidence>
<keyword evidence="2" id="KW-0560">Oxidoreductase</keyword>
<dbReference type="InterPro" id="IPR050259">
    <property type="entry name" value="SDR"/>
</dbReference>
<dbReference type="Gene3D" id="3.40.50.720">
    <property type="entry name" value="NAD(P)-binding Rossmann-like Domain"/>
    <property type="match status" value="1"/>
</dbReference>
<dbReference type="SMART" id="SM00822">
    <property type="entry name" value="PKS_KR"/>
    <property type="match status" value="1"/>
</dbReference>
<organism evidence="4 5">
    <name type="scientific">Pelobacter propionicus (strain DSM 2379 / NBRC 103807 / OttBd1)</name>
    <dbReference type="NCBI Taxonomy" id="338966"/>
    <lineage>
        <taxon>Bacteria</taxon>
        <taxon>Pseudomonadati</taxon>
        <taxon>Thermodesulfobacteriota</taxon>
        <taxon>Desulfuromonadia</taxon>
        <taxon>Desulfuromonadales</taxon>
        <taxon>Desulfuromonadaceae</taxon>
        <taxon>Pelobacter</taxon>
    </lineage>
</organism>
<dbReference type="InterPro" id="IPR057326">
    <property type="entry name" value="KR_dom"/>
</dbReference>
<dbReference type="NCBIfam" id="NF009466">
    <property type="entry name" value="PRK12826.1-2"/>
    <property type="match status" value="1"/>
</dbReference>
<dbReference type="AlphaFoldDB" id="A1AP63"/>
<dbReference type="FunFam" id="3.40.50.720:FF:000173">
    <property type="entry name" value="3-oxoacyl-[acyl-carrier protein] reductase"/>
    <property type="match status" value="1"/>
</dbReference>